<evidence type="ECO:0000313" key="16">
    <source>
        <dbReference type="Proteomes" id="UP001460270"/>
    </source>
</evidence>
<dbReference type="PANTHER" id="PTHR46179">
    <property type="entry name" value="ZINC FINGER PROTEIN"/>
    <property type="match status" value="1"/>
</dbReference>
<dbReference type="Pfam" id="PF13912">
    <property type="entry name" value="zf-C2H2_6"/>
    <property type="match status" value="1"/>
</dbReference>
<evidence type="ECO:0000256" key="2">
    <source>
        <dbReference type="ARBA" id="ARBA00006991"/>
    </source>
</evidence>
<feature type="region of interest" description="Disordered" evidence="13">
    <location>
        <begin position="226"/>
        <end position="248"/>
    </location>
</feature>
<evidence type="ECO:0000256" key="3">
    <source>
        <dbReference type="ARBA" id="ARBA00022499"/>
    </source>
</evidence>
<dbReference type="GO" id="GO:0005634">
    <property type="term" value="C:nucleus"/>
    <property type="evidence" value="ECO:0007669"/>
    <property type="project" value="UniProtKB-SubCell"/>
</dbReference>
<evidence type="ECO:0000256" key="6">
    <source>
        <dbReference type="ARBA" id="ARBA00022771"/>
    </source>
</evidence>
<evidence type="ECO:0000256" key="5">
    <source>
        <dbReference type="ARBA" id="ARBA00022737"/>
    </source>
</evidence>
<dbReference type="Gene3D" id="3.30.160.60">
    <property type="entry name" value="Classic Zinc Finger"/>
    <property type="match status" value="6"/>
</dbReference>
<dbReference type="Pfam" id="PF00096">
    <property type="entry name" value="zf-C2H2"/>
    <property type="match status" value="5"/>
</dbReference>
<dbReference type="PROSITE" id="PS00028">
    <property type="entry name" value="ZINC_FINGER_C2H2_1"/>
    <property type="match status" value="8"/>
</dbReference>
<evidence type="ECO:0000256" key="8">
    <source>
        <dbReference type="ARBA" id="ARBA00022843"/>
    </source>
</evidence>
<keyword evidence="4" id="KW-0479">Metal-binding</keyword>
<feature type="compositionally biased region" description="Polar residues" evidence="13">
    <location>
        <begin position="268"/>
        <end position="283"/>
    </location>
</feature>
<dbReference type="SUPFAM" id="SSF57667">
    <property type="entry name" value="beta-beta-alpha zinc fingers"/>
    <property type="match status" value="4"/>
</dbReference>
<feature type="domain" description="C2H2-type" evidence="14">
    <location>
        <begin position="120"/>
        <end position="147"/>
    </location>
</feature>
<feature type="domain" description="C2H2-type" evidence="14">
    <location>
        <begin position="175"/>
        <end position="202"/>
    </location>
</feature>
<proteinExistence type="inferred from homology"/>
<dbReference type="FunFam" id="3.30.160.60:FF:000624">
    <property type="entry name" value="zinc finger protein 697"/>
    <property type="match status" value="1"/>
</dbReference>
<accession>A0AAW0PJG1</accession>
<organism evidence="15 16">
    <name type="scientific">Mugilogobius chulae</name>
    <name type="common">yellowstripe goby</name>
    <dbReference type="NCBI Taxonomy" id="88201"/>
    <lineage>
        <taxon>Eukaryota</taxon>
        <taxon>Metazoa</taxon>
        <taxon>Chordata</taxon>
        <taxon>Craniata</taxon>
        <taxon>Vertebrata</taxon>
        <taxon>Euteleostomi</taxon>
        <taxon>Actinopterygii</taxon>
        <taxon>Neopterygii</taxon>
        <taxon>Teleostei</taxon>
        <taxon>Neoteleostei</taxon>
        <taxon>Acanthomorphata</taxon>
        <taxon>Gobiaria</taxon>
        <taxon>Gobiiformes</taxon>
        <taxon>Gobioidei</taxon>
        <taxon>Gobiidae</taxon>
        <taxon>Gobionellinae</taxon>
        <taxon>Mugilogobius</taxon>
    </lineage>
</organism>
<comment type="similarity">
    <text evidence="2">Belongs to the krueppel C2H2-type zinc-finger protein family.</text>
</comment>
<feature type="domain" description="C2H2-type" evidence="14">
    <location>
        <begin position="203"/>
        <end position="230"/>
    </location>
</feature>
<feature type="region of interest" description="Disordered" evidence="13">
    <location>
        <begin position="268"/>
        <end position="297"/>
    </location>
</feature>
<dbReference type="FunFam" id="3.30.160.60:FF:000690">
    <property type="entry name" value="Zinc finger protein 354C"/>
    <property type="match status" value="1"/>
</dbReference>
<feature type="domain" description="C2H2-type" evidence="14">
    <location>
        <begin position="62"/>
        <end position="91"/>
    </location>
</feature>
<dbReference type="PANTHER" id="PTHR46179:SF13">
    <property type="entry name" value="C2H2-TYPE DOMAIN-CONTAINING PROTEIN"/>
    <property type="match status" value="1"/>
</dbReference>
<evidence type="ECO:0000256" key="1">
    <source>
        <dbReference type="ARBA" id="ARBA00004123"/>
    </source>
</evidence>
<name>A0AAW0PJG1_9GOBI</name>
<dbReference type="GO" id="GO:0008270">
    <property type="term" value="F:zinc ion binding"/>
    <property type="evidence" value="ECO:0007669"/>
    <property type="project" value="UniProtKB-KW"/>
</dbReference>
<sequence>MGQSNNCPHCPNVYYDELSLKMHISSIHTSESSNNVPALPPITVSSQSNEHMQENVNEVRSFKCPEIDCGKSFRHRSVLELHMRIHNKDKPYQCKVCGKSFRFSSYLQQHLIIHTGKRPYKCPDCGRAFAFLQNMKTHQKLHQEKPFRCTSCHKGYSDETQLRLHMLSHKGDKPHRCNICDKTFGLAYQLLDHMNTHTGARPHRCEVCNRSFTWLSSLLVHRKTHRRQSQNNALQLRDRMREEATSSAGGDLWGLSFPGSGVVGSSNILVGDTDQSPSVSTAGIEQKPRQLKEPELPPQVQWKANGSEVMPAPSVQQTYVATQALSFDTPSQSRSMSGQTKEPSHIIENSPSYVGSYVPQKSSPSSAVEVEQHRQLKVATWSSPSTSTVASTSSLHPEFTQTGPYIDGAALWSVRPAAPTLNSHNSSKKLGQEVQLPTWQGAQMPTQTNLPSPLKKEDIRTWDMGVPQVQSLSHPEKPWVPGLSSASLAQMPPHGLGARWDMQTSSSMQKTLKSPDHIVNSPDFKLQQKQMSPNWVAVQSQATTPNVPISIQYEPHRFGQTINAPMWSFQGNPVAAQALLKPGNVQELQQQQTLAAGTKIIINQPPPFFPPLPALQPMGLPGSHPLHSVPVGALSRPPHPNLFFPPQVSQSLSLPQLPPQREPHKLGPRLTFQPDRLHQCMICGCTLAREVDLQMHYMQHAQGEI</sequence>
<evidence type="ECO:0000313" key="15">
    <source>
        <dbReference type="EMBL" id="KAK7926282.1"/>
    </source>
</evidence>
<feature type="compositionally biased region" description="Basic and acidic residues" evidence="13">
    <location>
        <begin position="286"/>
        <end position="295"/>
    </location>
</feature>
<keyword evidence="5" id="KW-0677">Repeat</keyword>
<dbReference type="GO" id="GO:0006357">
    <property type="term" value="P:regulation of transcription by RNA polymerase II"/>
    <property type="evidence" value="ECO:0007669"/>
    <property type="project" value="TreeGrafter"/>
</dbReference>
<evidence type="ECO:0000256" key="9">
    <source>
        <dbReference type="ARBA" id="ARBA00023015"/>
    </source>
</evidence>
<keyword evidence="3" id="KW-1017">Isopeptide bond</keyword>
<comment type="caution">
    <text evidence="15">The sequence shown here is derived from an EMBL/GenBank/DDBJ whole genome shotgun (WGS) entry which is preliminary data.</text>
</comment>
<keyword evidence="16" id="KW-1185">Reference proteome</keyword>
<dbReference type="FunFam" id="3.30.160.60:FF:000017">
    <property type="entry name" value="zinc finger protein 62 homolog"/>
    <property type="match status" value="1"/>
</dbReference>
<dbReference type="FunFam" id="3.30.160.60:FF:000100">
    <property type="entry name" value="Zinc finger 45-like"/>
    <property type="match status" value="1"/>
</dbReference>
<dbReference type="AlphaFoldDB" id="A0AAW0PJG1"/>
<keyword evidence="7" id="KW-0862">Zinc</keyword>
<comment type="subcellular location">
    <subcellularLocation>
        <location evidence="1">Nucleus</location>
    </subcellularLocation>
</comment>
<keyword evidence="6 12" id="KW-0863">Zinc-finger</keyword>
<dbReference type="InterPro" id="IPR051061">
    <property type="entry name" value="Zinc_finger_trans_reg"/>
</dbReference>
<dbReference type="PROSITE" id="PS50157">
    <property type="entry name" value="ZINC_FINGER_C2H2_2"/>
    <property type="match status" value="7"/>
</dbReference>
<evidence type="ECO:0000256" key="12">
    <source>
        <dbReference type="PROSITE-ProRule" id="PRU00042"/>
    </source>
</evidence>
<evidence type="ECO:0000256" key="10">
    <source>
        <dbReference type="ARBA" id="ARBA00023163"/>
    </source>
</evidence>
<keyword evidence="10" id="KW-0804">Transcription</keyword>
<reference evidence="16" key="1">
    <citation type="submission" date="2024-04" db="EMBL/GenBank/DDBJ databases">
        <title>Salinicola lusitanus LLJ914,a marine bacterium isolated from the Okinawa Trough.</title>
        <authorList>
            <person name="Li J."/>
        </authorList>
    </citation>
    <scope>NUCLEOTIDE SEQUENCE [LARGE SCALE GENOMIC DNA]</scope>
</reference>
<keyword evidence="11" id="KW-0539">Nucleus</keyword>
<evidence type="ECO:0000256" key="7">
    <source>
        <dbReference type="ARBA" id="ARBA00022833"/>
    </source>
</evidence>
<dbReference type="FunFam" id="3.30.160.60:FF:000065">
    <property type="entry name" value="B-cell CLL/lymphoma 6, member B"/>
    <property type="match status" value="1"/>
</dbReference>
<evidence type="ECO:0000256" key="4">
    <source>
        <dbReference type="ARBA" id="ARBA00022723"/>
    </source>
</evidence>
<feature type="domain" description="C2H2-type" evidence="14">
    <location>
        <begin position="5"/>
        <end position="33"/>
    </location>
</feature>
<evidence type="ECO:0000256" key="11">
    <source>
        <dbReference type="ARBA" id="ARBA00023242"/>
    </source>
</evidence>
<feature type="domain" description="C2H2-type" evidence="14">
    <location>
        <begin position="147"/>
        <end position="174"/>
    </location>
</feature>
<keyword evidence="9" id="KW-0805">Transcription regulation</keyword>
<protein>
    <recommendedName>
        <fullName evidence="14">C2H2-type domain-containing protein</fullName>
    </recommendedName>
</protein>
<evidence type="ECO:0000259" key="14">
    <source>
        <dbReference type="PROSITE" id="PS50157"/>
    </source>
</evidence>
<dbReference type="Proteomes" id="UP001460270">
    <property type="component" value="Unassembled WGS sequence"/>
</dbReference>
<dbReference type="InterPro" id="IPR036236">
    <property type="entry name" value="Znf_C2H2_sf"/>
</dbReference>
<dbReference type="EMBL" id="JBBPFD010000005">
    <property type="protein sequence ID" value="KAK7926282.1"/>
    <property type="molecule type" value="Genomic_DNA"/>
</dbReference>
<evidence type="ECO:0000256" key="13">
    <source>
        <dbReference type="SAM" id="MobiDB-lite"/>
    </source>
</evidence>
<feature type="domain" description="C2H2-type" evidence="14">
    <location>
        <begin position="92"/>
        <end position="119"/>
    </location>
</feature>
<dbReference type="InterPro" id="IPR013087">
    <property type="entry name" value="Znf_C2H2_type"/>
</dbReference>
<dbReference type="SMART" id="SM00355">
    <property type="entry name" value="ZnF_C2H2"/>
    <property type="match status" value="8"/>
</dbReference>
<gene>
    <name evidence="15" type="ORF">WMY93_008592</name>
</gene>
<keyword evidence="8" id="KW-0832">Ubl conjugation</keyword>